<dbReference type="Proteomes" id="UP000042958">
    <property type="component" value="Unassembled WGS sequence"/>
</dbReference>
<dbReference type="PANTHER" id="PTHR43684">
    <property type="match status" value="1"/>
</dbReference>
<dbReference type="Gene3D" id="3.90.226.10">
    <property type="entry name" value="2-enoyl-CoA Hydratase, Chain A, domain 1"/>
    <property type="match status" value="1"/>
</dbReference>
<evidence type="ECO:0008006" key="4">
    <source>
        <dbReference type="Google" id="ProtNLM"/>
    </source>
</evidence>
<proteinExistence type="inferred from homology"/>
<dbReference type="CDD" id="cd06558">
    <property type="entry name" value="crotonase-like"/>
    <property type="match status" value="1"/>
</dbReference>
<dbReference type="PANTHER" id="PTHR43684:SF4">
    <property type="entry name" value="ENOYL-COA HYDRATASE_ISOMERASE FAMILY PROTEIN (AFU_ORTHOLOGUE AFUA_1G01890)"/>
    <property type="match status" value="1"/>
</dbReference>
<comment type="similarity">
    <text evidence="1">Belongs to the enoyl-CoA hydratase/isomerase family.</text>
</comment>
<name>A0A0F7VC83_PENBI</name>
<dbReference type="InterPro" id="IPR014748">
    <property type="entry name" value="Enoyl-CoA_hydra_C"/>
</dbReference>
<protein>
    <recommendedName>
        <fullName evidence="4">Enoyl-CoA hydratase/isomerase family protein</fullName>
    </recommendedName>
</protein>
<accession>A0A0F7VC83</accession>
<dbReference type="SUPFAM" id="SSF52096">
    <property type="entry name" value="ClpP/crotonase"/>
    <property type="match status" value="1"/>
</dbReference>
<organism evidence="2 3">
    <name type="scientific">Penicillium brasilianum</name>
    <dbReference type="NCBI Taxonomy" id="104259"/>
    <lineage>
        <taxon>Eukaryota</taxon>
        <taxon>Fungi</taxon>
        <taxon>Dikarya</taxon>
        <taxon>Ascomycota</taxon>
        <taxon>Pezizomycotina</taxon>
        <taxon>Eurotiomycetes</taxon>
        <taxon>Eurotiomycetidae</taxon>
        <taxon>Eurotiales</taxon>
        <taxon>Aspergillaceae</taxon>
        <taxon>Penicillium</taxon>
    </lineage>
</organism>
<evidence type="ECO:0000256" key="1">
    <source>
        <dbReference type="ARBA" id="ARBA00005254"/>
    </source>
</evidence>
<dbReference type="EMBL" id="CDHK01000003">
    <property type="protein sequence ID" value="CEO59554.1"/>
    <property type="molecule type" value="Genomic_DNA"/>
</dbReference>
<dbReference type="Gene3D" id="1.10.12.10">
    <property type="entry name" value="Lyase 2-enoyl-coa Hydratase, Chain A, domain 2"/>
    <property type="match status" value="1"/>
</dbReference>
<sequence length="312" mass="34409">MPLTSAAIDIPTSYETLNLTDIKISHHPIGSPSATPVVILTLNRPKKHNAFTPDMADSLTQAYQMFHLDPRVKVVVLTGTGRMFCAGMDLDIGFGDGEGRAVDFRDIGGRVTLAMHRCHKPTIVALQGSAVGVGMTMTLPAVVRICHEKSKYGFVFTRRGLTIESCASYFLPRLLGFSRAMHLISTGGAYPPLPKYFGDLFTEVLPDSAQVLPRALEMAQDMAENVSSLASSMSRALMWECPTSPEEAHLLESRVFHHMIGQKDYREGVDSFLEKRKPQFVADPRERSAPNYPWWPEASIALEPSVSKSSKL</sequence>
<dbReference type="InterPro" id="IPR001753">
    <property type="entry name" value="Enoyl-CoA_hydra/iso"/>
</dbReference>
<dbReference type="InterPro" id="IPR051053">
    <property type="entry name" value="ECH/Chromodomain_protein"/>
</dbReference>
<reference evidence="3" key="1">
    <citation type="journal article" date="2015" name="Genome Announc.">
        <title>Draft genome sequence of the fungus Penicillium brasilianum MG11.</title>
        <authorList>
            <person name="Horn F."/>
            <person name="Linde J."/>
            <person name="Mattern D.J."/>
            <person name="Walther G."/>
            <person name="Guthke R."/>
            <person name="Brakhage A.A."/>
            <person name="Valiante V."/>
        </authorList>
    </citation>
    <scope>NUCLEOTIDE SEQUENCE [LARGE SCALE GENOMIC DNA]</scope>
    <source>
        <strain evidence="3">MG11</strain>
    </source>
</reference>
<dbReference type="STRING" id="104259.A0A0F7VC83"/>
<evidence type="ECO:0000313" key="2">
    <source>
        <dbReference type="EMBL" id="CEO59554.1"/>
    </source>
</evidence>
<dbReference type="OrthoDB" id="2018133at2759"/>
<dbReference type="Pfam" id="PF00378">
    <property type="entry name" value="ECH_1"/>
    <property type="match status" value="1"/>
</dbReference>
<gene>
    <name evidence="2" type="ORF">PMG11_04228</name>
</gene>
<dbReference type="InterPro" id="IPR029045">
    <property type="entry name" value="ClpP/crotonase-like_dom_sf"/>
</dbReference>
<keyword evidence="3" id="KW-1185">Reference proteome</keyword>
<evidence type="ECO:0000313" key="3">
    <source>
        <dbReference type="Proteomes" id="UP000042958"/>
    </source>
</evidence>
<dbReference type="AlphaFoldDB" id="A0A0F7VC83"/>